<gene>
    <name evidence="6" type="ORF">SAMN05421781_2647</name>
</gene>
<evidence type="ECO:0000256" key="3">
    <source>
        <dbReference type="ARBA" id="ARBA00022840"/>
    </source>
</evidence>
<dbReference type="SMART" id="SM00382">
    <property type="entry name" value="AAA"/>
    <property type="match status" value="2"/>
</dbReference>
<feature type="region of interest" description="Disordered" evidence="4">
    <location>
        <begin position="533"/>
        <end position="563"/>
    </location>
</feature>
<dbReference type="EMBL" id="FNNC01000006">
    <property type="protein sequence ID" value="SDW87848.1"/>
    <property type="molecule type" value="Genomic_DNA"/>
</dbReference>
<keyword evidence="3 6" id="KW-0067">ATP-binding</keyword>
<dbReference type="GO" id="GO:0003677">
    <property type="term" value="F:DNA binding"/>
    <property type="evidence" value="ECO:0007669"/>
    <property type="project" value="InterPro"/>
</dbReference>
<accession>A0A1H2X4Y6</accession>
<dbReference type="OrthoDB" id="9760950at2"/>
<dbReference type="PROSITE" id="PS00211">
    <property type="entry name" value="ABC_TRANSPORTER_1"/>
    <property type="match status" value="1"/>
</dbReference>
<dbReference type="PANTHER" id="PTHR42855">
    <property type="entry name" value="ABC TRANSPORTER ATP-BINDING SUBUNIT"/>
    <property type="match status" value="1"/>
</dbReference>
<reference evidence="6 7" key="1">
    <citation type="submission" date="2016-10" db="EMBL/GenBank/DDBJ databases">
        <authorList>
            <person name="de Groot N.N."/>
        </authorList>
    </citation>
    <scope>NUCLEOTIDE SEQUENCE [LARGE SCALE GENOMIC DNA]</scope>
    <source>
        <strain evidence="6 7">DSM 23126</strain>
    </source>
</reference>
<dbReference type="InterPro" id="IPR032524">
    <property type="entry name" value="ABC_tran_C"/>
</dbReference>
<evidence type="ECO:0000259" key="5">
    <source>
        <dbReference type="PROSITE" id="PS50893"/>
    </source>
</evidence>
<dbReference type="CDD" id="cd03221">
    <property type="entry name" value="ABCF_EF-3"/>
    <property type="match status" value="2"/>
</dbReference>
<dbReference type="STRING" id="1122204.SAMN05421781_2647"/>
<feature type="domain" description="ABC transporter" evidence="5">
    <location>
        <begin position="319"/>
        <end position="546"/>
    </location>
</feature>
<dbReference type="InterPro" id="IPR017871">
    <property type="entry name" value="ABC_transporter-like_CS"/>
</dbReference>
<feature type="compositionally biased region" description="Basic residues" evidence="4">
    <location>
        <begin position="276"/>
        <end position="287"/>
    </location>
</feature>
<dbReference type="InterPro" id="IPR032781">
    <property type="entry name" value="ABC_tran_Xtn"/>
</dbReference>
<evidence type="ECO:0000256" key="1">
    <source>
        <dbReference type="ARBA" id="ARBA00022737"/>
    </source>
</evidence>
<dbReference type="FunFam" id="3.40.50.300:FF:000011">
    <property type="entry name" value="Putative ABC transporter ATP-binding component"/>
    <property type="match status" value="1"/>
</dbReference>
<feature type="domain" description="ABC transporter" evidence="5">
    <location>
        <begin position="4"/>
        <end position="255"/>
    </location>
</feature>
<feature type="compositionally biased region" description="Basic and acidic residues" evidence="4">
    <location>
        <begin position="533"/>
        <end position="545"/>
    </location>
</feature>
<organism evidence="6 7">
    <name type="scientific">Marinococcus luteus</name>
    <dbReference type="NCBI Taxonomy" id="1122204"/>
    <lineage>
        <taxon>Bacteria</taxon>
        <taxon>Bacillati</taxon>
        <taxon>Bacillota</taxon>
        <taxon>Bacilli</taxon>
        <taxon>Bacillales</taxon>
        <taxon>Bacillaceae</taxon>
        <taxon>Marinococcus</taxon>
    </lineage>
</organism>
<keyword evidence="2" id="KW-0547">Nucleotide-binding</keyword>
<dbReference type="Gene3D" id="1.10.287.380">
    <property type="entry name" value="Valyl-tRNA synthetase, C-terminal domain"/>
    <property type="match status" value="1"/>
</dbReference>
<dbReference type="InterPro" id="IPR003439">
    <property type="entry name" value="ABC_transporter-like_ATP-bd"/>
</dbReference>
<sequence length="629" mass="72122">MSLLVAENLYQTTGTKVLFDHISFTIEPGDRIGLIGVNGTGKSSLLRVISEIDSSEKGKLQHSKQLRIEYLPQDPELPEEENLIDYLYEGSSDIMKAVKDYEKAQARLEQEPESEAAQEQWMKAQQKMDQLGAWEAGTVAQQVLNRLGLTVYNQKINELSGGQRKRASIARALIQDCDILILDEPTNHLDDESINWLEKYLSNYNGALILVTHDRYFLNRVTNKIFELERGRLYEYDGNYELFLEKRAEREANEAHAEAKRQNTLKRELAWLQKQPKARGTKQKARKERAESLKQQEGPPKKEELQVPVGSTRLGKKVIEAEDLEKSYGEKNMFSQFNYMFTPGEKIGIVGPNGTGKTTLLNILANRIEPDAGDVAYGPTVKLGYYSQQQEELDESKRVLEYIRDIAEVIYTVNGESISAEQMLERFLFEREDQWTYISRLSGGEKKRVYLLSILMTEPNVLFMDEPTNDLDVQTLSVLEEYLQQFPGVVVTVSHDRYFLDRVAEKLFVFNESSQVTLFEGNYSEFMSSEKDASRPALSKEKKPEPAAVSSTAGDKKKMSYKEKQEWEQIEERIARLEDELAEAEKQMEQSGSDLEAIEKWSSIQKETNEKLDQAMTRWAELSEIAEEQ</sequence>
<proteinExistence type="predicted"/>
<dbReference type="PROSITE" id="PS50893">
    <property type="entry name" value="ABC_TRANSPORTER_2"/>
    <property type="match status" value="2"/>
</dbReference>
<evidence type="ECO:0000313" key="6">
    <source>
        <dbReference type="EMBL" id="SDW87848.1"/>
    </source>
</evidence>
<dbReference type="InterPro" id="IPR003593">
    <property type="entry name" value="AAA+_ATPase"/>
</dbReference>
<dbReference type="Proteomes" id="UP000199488">
    <property type="component" value="Unassembled WGS sequence"/>
</dbReference>
<dbReference type="InterPro" id="IPR037118">
    <property type="entry name" value="Val-tRNA_synth_C_sf"/>
</dbReference>
<evidence type="ECO:0000256" key="2">
    <source>
        <dbReference type="ARBA" id="ARBA00022741"/>
    </source>
</evidence>
<feature type="region of interest" description="Disordered" evidence="4">
    <location>
        <begin position="275"/>
        <end position="306"/>
    </location>
</feature>
<dbReference type="PANTHER" id="PTHR42855:SF1">
    <property type="entry name" value="ABC TRANSPORTER DOMAIN-CONTAINING PROTEIN"/>
    <property type="match status" value="1"/>
</dbReference>
<dbReference type="RefSeq" id="WP_091616018.1">
    <property type="nucleotide sequence ID" value="NZ_FNNC01000006.1"/>
</dbReference>
<evidence type="ECO:0000313" key="7">
    <source>
        <dbReference type="Proteomes" id="UP000199488"/>
    </source>
</evidence>
<protein>
    <submittedName>
        <fullName evidence="6">ATP-binding cassette, subfamily F, uup</fullName>
    </submittedName>
</protein>
<keyword evidence="7" id="KW-1185">Reference proteome</keyword>
<feature type="compositionally biased region" description="Basic and acidic residues" evidence="4">
    <location>
        <begin position="288"/>
        <end position="305"/>
    </location>
</feature>
<dbReference type="InterPro" id="IPR051309">
    <property type="entry name" value="ABCF_ATPase"/>
</dbReference>
<dbReference type="GO" id="GO:0016887">
    <property type="term" value="F:ATP hydrolysis activity"/>
    <property type="evidence" value="ECO:0007669"/>
    <property type="project" value="InterPro"/>
</dbReference>
<dbReference type="Pfam" id="PF16326">
    <property type="entry name" value="ABC_tran_CTD"/>
    <property type="match status" value="1"/>
</dbReference>
<keyword evidence="1" id="KW-0677">Repeat</keyword>
<evidence type="ECO:0000256" key="4">
    <source>
        <dbReference type="SAM" id="MobiDB-lite"/>
    </source>
</evidence>
<dbReference type="SUPFAM" id="SSF52540">
    <property type="entry name" value="P-loop containing nucleoside triphosphate hydrolases"/>
    <property type="match status" value="2"/>
</dbReference>
<dbReference type="Pfam" id="PF12848">
    <property type="entry name" value="ABC_tran_Xtn"/>
    <property type="match status" value="1"/>
</dbReference>
<dbReference type="InterPro" id="IPR027417">
    <property type="entry name" value="P-loop_NTPase"/>
</dbReference>
<dbReference type="AlphaFoldDB" id="A0A1H2X4Y6"/>
<dbReference type="GO" id="GO:0005524">
    <property type="term" value="F:ATP binding"/>
    <property type="evidence" value="ECO:0007669"/>
    <property type="project" value="UniProtKB-KW"/>
</dbReference>
<dbReference type="FunFam" id="3.40.50.300:FF:000309">
    <property type="entry name" value="ABC transporter ATP-binding protein"/>
    <property type="match status" value="1"/>
</dbReference>
<name>A0A1H2X4Y6_9BACI</name>
<dbReference type="Pfam" id="PF00005">
    <property type="entry name" value="ABC_tran"/>
    <property type="match status" value="2"/>
</dbReference>
<feature type="compositionally biased region" description="Basic and acidic residues" evidence="4">
    <location>
        <begin position="554"/>
        <end position="563"/>
    </location>
</feature>
<dbReference type="Gene3D" id="3.40.50.300">
    <property type="entry name" value="P-loop containing nucleotide triphosphate hydrolases"/>
    <property type="match status" value="2"/>
</dbReference>